<dbReference type="PANTHER" id="PTHR30363">
    <property type="entry name" value="HTH-TYPE TRANSCRIPTIONAL REGULATOR SRLR-RELATED"/>
    <property type="match status" value="1"/>
</dbReference>
<dbReference type="SUPFAM" id="SSF46785">
    <property type="entry name" value="Winged helix' DNA-binding domain"/>
    <property type="match status" value="1"/>
</dbReference>
<dbReference type="SMART" id="SM01134">
    <property type="entry name" value="DeoRC"/>
    <property type="match status" value="1"/>
</dbReference>
<dbReference type="InterPro" id="IPR037171">
    <property type="entry name" value="NagB/RpiA_transferase-like"/>
</dbReference>
<protein>
    <submittedName>
        <fullName evidence="4">DeoR family transcriptional regulator</fullName>
    </submittedName>
</protein>
<dbReference type="Gene3D" id="1.10.10.10">
    <property type="entry name" value="Winged helix-like DNA-binding domain superfamily/Winged helix DNA-binding domain"/>
    <property type="match status" value="1"/>
</dbReference>
<keyword evidence="2" id="KW-0804">Transcription</keyword>
<dbReference type="RefSeq" id="WP_079697985.1">
    <property type="nucleotide sequence ID" value="NZ_JADNAH010000008.1"/>
</dbReference>
<reference evidence="4 5" key="1">
    <citation type="submission" date="2019-03" db="EMBL/GenBank/DDBJ databases">
        <title>Genomic Encyclopedia of Type Strains, Phase IV (KMG-IV): sequencing the most valuable type-strain genomes for metagenomic binning, comparative biology and taxonomic classification.</title>
        <authorList>
            <person name="Goeker M."/>
        </authorList>
    </citation>
    <scope>NUCLEOTIDE SEQUENCE [LARGE SCALE GENOMIC DNA]</scope>
    <source>
        <strain evidence="4 5">DSM 100433</strain>
    </source>
</reference>
<evidence type="ECO:0000256" key="1">
    <source>
        <dbReference type="ARBA" id="ARBA00023015"/>
    </source>
</evidence>
<organism evidence="4 5">
    <name type="scientific">Harryflintia acetispora</name>
    <dbReference type="NCBI Taxonomy" id="1849041"/>
    <lineage>
        <taxon>Bacteria</taxon>
        <taxon>Bacillati</taxon>
        <taxon>Bacillota</taxon>
        <taxon>Clostridia</taxon>
        <taxon>Eubacteriales</taxon>
        <taxon>Oscillospiraceae</taxon>
        <taxon>Harryflintia</taxon>
    </lineage>
</organism>
<keyword evidence="5" id="KW-1185">Reference proteome</keyword>
<dbReference type="InterPro" id="IPR001034">
    <property type="entry name" value="DeoR_HTH"/>
</dbReference>
<dbReference type="PANTHER" id="PTHR30363:SF44">
    <property type="entry name" value="AGA OPERON TRANSCRIPTIONAL REPRESSOR-RELATED"/>
    <property type="match status" value="1"/>
</dbReference>
<keyword evidence="1" id="KW-0805">Transcription regulation</keyword>
<dbReference type="Pfam" id="PF00455">
    <property type="entry name" value="DeoRC"/>
    <property type="match status" value="1"/>
</dbReference>
<dbReference type="InterPro" id="IPR036388">
    <property type="entry name" value="WH-like_DNA-bd_sf"/>
</dbReference>
<dbReference type="SUPFAM" id="SSF100950">
    <property type="entry name" value="NagB/RpiA/CoA transferase-like"/>
    <property type="match status" value="1"/>
</dbReference>
<dbReference type="GO" id="GO:0003700">
    <property type="term" value="F:DNA-binding transcription factor activity"/>
    <property type="evidence" value="ECO:0007669"/>
    <property type="project" value="InterPro"/>
</dbReference>
<dbReference type="InterPro" id="IPR050313">
    <property type="entry name" value="Carb_Metab_HTH_regulators"/>
</dbReference>
<name>A0A9X8UHQ0_9FIRM</name>
<dbReference type="InterPro" id="IPR014036">
    <property type="entry name" value="DeoR-like_C"/>
</dbReference>
<evidence type="ECO:0000256" key="2">
    <source>
        <dbReference type="ARBA" id="ARBA00023163"/>
    </source>
</evidence>
<evidence type="ECO:0000259" key="3">
    <source>
        <dbReference type="PROSITE" id="PS51000"/>
    </source>
</evidence>
<dbReference type="SMART" id="SM00420">
    <property type="entry name" value="HTH_DEOR"/>
    <property type="match status" value="1"/>
</dbReference>
<dbReference type="Gene3D" id="3.40.50.1360">
    <property type="match status" value="1"/>
</dbReference>
<evidence type="ECO:0000313" key="4">
    <source>
        <dbReference type="EMBL" id="TCL41887.1"/>
    </source>
</evidence>
<dbReference type="PROSITE" id="PS51000">
    <property type="entry name" value="HTH_DEOR_2"/>
    <property type="match status" value="1"/>
</dbReference>
<dbReference type="EMBL" id="SLUK01000012">
    <property type="protein sequence ID" value="TCL41887.1"/>
    <property type="molecule type" value="Genomic_DNA"/>
</dbReference>
<sequence length="270" mass="30171">MDGKKLSERQKKVLALIEEQGSVSTERLCEYLSISESTARRVLMTLEGKKYIRRFRGGAMILRSNRPEPPVLRRSQESHAEKEAIARRALQYIHEGDTILLSAGSTVLELCPLLKDFQHLTVLTDSLLVQNALMYEENIQLILLGGILNASEQCTYGFFTSDNAAHFRINTFFTGAKAISVRHGLMTDDFSHLPQYRSFRECADRTVAMAHHQKLYQDGLATLLRFQEVDALLIDSGLPQSLAGDLREAGCNLELCGPSYASAPPPEQAK</sequence>
<dbReference type="InterPro" id="IPR036390">
    <property type="entry name" value="WH_DNA-bd_sf"/>
</dbReference>
<dbReference type="AlphaFoldDB" id="A0A9X8UHQ0"/>
<dbReference type="Pfam" id="PF08220">
    <property type="entry name" value="HTH_DeoR"/>
    <property type="match status" value="1"/>
</dbReference>
<gene>
    <name evidence="4" type="ORF">EDD78_11257</name>
</gene>
<dbReference type="Proteomes" id="UP000294682">
    <property type="component" value="Unassembled WGS sequence"/>
</dbReference>
<comment type="caution">
    <text evidence="4">The sequence shown here is derived from an EMBL/GenBank/DDBJ whole genome shotgun (WGS) entry which is preliminary data.</text>
</comment>
<proteinExistence type="predicted"/>
<accession>A0A9X8UHQ0</accession>
<feature type="domain" description="HTH deoR-type" evidence="3">
    <location>
        <begin position="6"/>
        <end position="61"/>
    </location>
</feature>
<dbReference type="OrthoDB" id="9797223at2"/>
<evidence type="ECO:0000313" key="5">
    <source>
        <dbReference type="Proteomes" id="UP000294682"/>
    </source>
</evidence>